<dbReference type="CDD" id="cd07821">
    <property type="entry name" value="PYR_PYL_RCAR_like"/>
    <property type="match status" value="1"/>
</dbReference>
<organism evidence="1 2">
    <name type="scientific">Sphaerisporangium flaviroseum</name>
    <dbReference type="NCBI Taxonomy" id="509199"/>
    <lineage>
        <taxon>Bacteria</taxon>
        <taxon>Bacillati</taxon>
        <taxon>Actinomycetota</taxon>
        <taxon>Actinomycetes</taxon>
        <taxon>Streptosporangiales</taxon>
        <taxon>Streptosporangiaceae</taxon>
        <taxon>Sphaerisporangium</taxon>
    </lineage>
</organism>
<evidence type="ECO:0000313" key="2">
    <source>
        <dbReference type="Proteomes" id="UP001500888"/>
    </source>
</evidence>
<dbReference type="RefSeq" id="WP_344936891.1">
    <property type="nucleotide sequence ID" value="NZ_BAAAZR010000002.1"/>
</dbReference>
<evidence type="ECO:0000313" key="1">
    <source>
        <dbReference type="EMBL" id="GAA3799955.1"/>
    </source>
</evidence>
<sequence length="143" mass="15651">MPEIATTATVNARPEEVWALLRDFNGLGAWHPAMPPSVIEEGHGPEAVGAVRRFEIADGSVVRERLTAFSDADRSYSYTLEETALPMSDYHAMLAVSPAASGGATIKWSVSFNCPPEEERHLEDFVRNVVFGSGMVVLKARFQ</sequence>
<keyword evidence="2" id="KW-1185">Reference proteome</keyword>
<accession>A0ABP7HS85</accession>
<dbReference type="InterPro" id="IPR019587">
    <property type="entry name" value="Polyketide_cyclase/dehydratase"/>
</dbReference>
<dbReference type="Gene3D" id="3.30.530.20">
    <property type="match status" value="1"/>
</dbReference>
<reference evidence="2" key="1">
    <citation type="journal article" date="2019" name="Int. J. Syst. Evol. Microbiol.">
        <title>The Global Catalogue of Microorganisms (GCM) 10K type strain sequencing project: providing services to taxonomists for standard genome sequencing and annotation.</title>
        <authorList>
            <consortium name="The Broad Institute Genomics Platform"/>
            <consortium name="The Broad Institute Genome Sequencing Center for Infectious Disease"/>
            <person name="Wu L."/>
            <person name="Ma J."/>
        </authorList>
    </citation>
    <scope>NUCLEOTIDE SEQUENCE [LARGE SCALE GENOMIC DNA]</scope>
    <source>
        <strain evidence="2">JCM 16908</strain>
    </source>
</reference>
<dbReference type="EMBL" id="BAAAZR010000002">
    <property type="protein sequence ID" value="GAA3799955.1"/>
    <property type="molecule type" value="Genomic_DNA"/>
</dbReference>
<gene>
    <name evidence="1" type="ORF">GCM10022226_19320</name>
</gene>
<dbReference type="SUPFAM" id="SSF55961">
    <property type="entry name" value="Bet v1-like"/>
    <property type="match status" value="1"/>
</dbReference>
<dbReference type="InterPro" id="IPR023393">
    <property type="entry name" value="START-like_dom_sf"/>
</dbReference>
<comment type="caution">
    <text evidence="1">The sequence shown here is derived from an EMBL/GenBank/DDBJ whole genome shotgun (WGS) entry which is preliminary data.</text>
</comment>
<name>A0ABP7HS85_9ACTN</name>
<dbReference type="PANTHER" id="PTHR39332:SF7">
    <property type="entry name" value="SRPBCC FAMILY PROTEIN"/>
    <property type="match status" value="1"/>
</dbReference>
<protein>
    <submittedName>
        <fullName evidence="1">SRPBCC family protein</fullName>
    </submittedName>
</protein>
<dbReference type="Proteomes" id="UP001500888">
    <property type="component" value="Unassembled WGS sequence"/>
</dbReference>
<dbReference type="Pfam" id="PF10604">
    <property type="entry name" value="Polyketide_cyc2"/>
    <property type="match status" value="1"/>
</dbReference>
<proteinExistence type="predicted"/>
<dbReference type="PANTHER" id="PTHR39332">
    <property type="entry name" value="BLL4707 PROTEIN"/>
    <property type="match status" value="1"/>
</dbReference>